<keyword evidence="1" id="KW-0413">Isomerase</keyword>
<reference evidence="2" key="1">
    <citation type="journal article" date="2019" name="Int. J. Syst. Evol. Microbiol.">
        <title>The Global Catalogue of Microorganisms (GCM) 10K type strain sequencing project: providing services to taxonomists for standard genome sequencing and annotation.</title>
        <authorList>
            <consortium name="The Broad Institute Genomics Platform"/>
            <consortium name="The Broad Institute Genome Sequencing Center for Infectious Disease"/>
            <person name="Wu L."/>
            <person name="Ma J."/>
        </authorList>
    </citation>
    <scope>NUCLEOTIDE SEQUENCE [LARGE SCALE GENOMIC DNA]</scope>
    <source>
        <strain evidence="2">CGMCC 4.7283</strain>
    </source>
</reference>
<sequence>MPHITVDYSANMEGRVDIGALCDVLRRAAIETGVLPMAGVRVRAIRADHVSIADGDPQHGYVDIALRLRGGRDLATRKAATAHVFAAAEAFLAPAMAQHSIALSFEMRDIDPELSPKTGTIRNHLKGDGSHE</sequence>
<dbReference type="SUPFAM" id="SSF55331">
    <property type="entry name" value="Tautomerase/MIF"/>
    <property type="match status" value="1"/>
</dbReference>
<accession>A0ABV9KD31</accession>
<dbReference type="GO" id="GO:0016853">
    <property type="term" value="F:isomerase activity"/>
    <property type="evidence" value="ECO:0007669"/>
    <property type="project" value="UniProtKB-KW"/>
</dbReference>
<dbReference type="CDD" id="cd00580">
    <property type="entry name" value="CHMI"/>
    <property type="match status" value="1"/>
</dbReference>
<dbReference type="EMBL" id="JBHSGI010000002">
    <property type="protein sequence ID" value="MFC4667859.1"/>
    <property type="molecule type" value="Genomic_DNA"/>
</dbReference>
<dbReference type="InterPro" id="IPR004220">
    <property type="entry name" value="5-COMe_2-OHmuconate_Isoase"/>
</dbReference>
<evidence type="ECO:0000313" key="2">
    <source>
        <dbReference type="Proteomes" id="UP001595973"/>
    </source>
</evidence>
<dbReference type="Proteomes" id="UP001595973">
    <property type="component" value="Unassembled WGS sequence"/>
</dbReference>
<dbReference type="InterPro" id="IPR014347">
    <property type="entry name" value="Tautomerase/MIF_sf"/>
</dbReference>
<dbReference type="PANTHER" id="PTHR37950:SF1">
    <property type="entry name" value="4-HYDROXYPHENYLACETATE CATABOLISM PROTEIN"/>
    <property type="match status" value="1"/>
</dbReference>
<dbReference type="Pfam" id="PF02962">
    <property type="entry name" value="CHMI"/>
    <property type="match status" value="1"/>
</dbReference>
<gene>
    <name evidence="1" type="ORF">ACFO5X_04780</name>
</gene>
<protein>
    <submittedName>
        <fullName evidence="1">5-carboxymethyl-2-hydroxymuconate isomerase</fullName>
    </submittedName>
</protein>
<organism evidence="1 2">
    <name type="scientific">Seohaeicola nanhaiensis</name>
    <dbReference type="NCBI Taxonomy" id="1387282"/>
    <lineage>
        <taxon>Bacteria</taxon>
        <taxon>Pseudomonadati</taxon>
        <taxon>Pseudomonadota</taxon>
        <taxon>Alphaproteobacteria</taxon>
        <taxon>Rhodobacterales</taxon>
        <taxon>Roseobacteraceae</taxon>
        <taxon>Seohaeicola</taxon>
    </lineage>
</organism>
<dbReference type="PANTHER" id="PTHR37950">
    <property type="entry name" value="4-HYDROXYPHENYLACETATE CATABOLISM PROTEIN"/>
    <property type="match status" value="1"/>
</dbReference>
<dbReference type="Gene3D" id="3.30.429.10">
    <property type="entry name" value="Macrophage Migration Inhibitory Factor"/>
    <property type="match status" value="1"/>
</dbReference>
<dbReference type="RefSeq" id="WP_380716093.1">
    <property type="nucleotide sequence ID" value="NZ_JBHSGI010000002.1"/>
</dbReference>
<proteinExistence type="predicted"/>
<comment type="caution">
    <text evidence="1">The sequence shown here is derived from an EMBL/GenBank/DDBJ whole genome shotgun (WGS) entry which is preliminary data.</text>
</comment>
<keyword evidence="2" id="KW-1185">Reference proteome</keyword>
<evidence type="ECO:0000313" key="1">
    <source>
        <dbReference type="EMBL" id="MFC4667859.1"/>
    </source>
</evidence>
<name>A0ABV9KD31_9RHOB</name>